<accession>A0A4R8T034</accession>
<evidence type="ECO:0008006" key="4">
    <source>
        <dbReference type="Google" id="ProtNLM"/>
    </source>
</evidence>
<organism evidence="2 3">
    <name type="scientific">Mycobacteroides salmoniphilum</name>
    <dbReference type="NCBI Taxonomy" id="404941"/>
    <lineage>
        <taxon>Bacteria</taxon>
        <taxon>Bacillati</taxon>
        <taxon>Actinomycetota</taxon>
        <taxon>Actinomycetes</taxon>
        <taxon>Mycobacteriales</taxon>
        <taxon>Mycobacteriaceae</taxon>
        <taxon>Mycobacteroides</taxon>
    </lineage>
</organism>
<reference evidence="2 3" key="1">
    <citation type="journal article" date="2019" name="Sci. Rep.">
        <title>Extended insight into the Mycobacterium chelonae-abscessus complex through whole genome sequencing of Mycobacterium salmoniphilum outbreak and Mycobacterium salmoniphilum-like strains.</title>
        <authorList>
            <person name="Behra P.R.K."/>
            <person name="Das S."/>
            <person name="Pettersson B.M.F."/>
            <person name="Shirreff L."/>
            <person name="DuCote T."/>
            <person name="Jacobsson K.G."/>
            <person name="Ennis D.G."/>
            <person name="Kirsebom L.A."/>
        </authorList>
    </citation>
    <scope>NUCLEOTIDE SEQUENCE [LARGE SCALE GENOMIC DNA]</scope>
    <source>
        <strain evidence="2 3">CCUG 60884</strain>
    </source>
</reference>
<proteinExistence type="predicted"/>
<feature type="region of interest" description="Disordered" evidence="1">
    <location>
        <begin position="40"/>
        <end position="65"/>
    </location>
</feature>
<feature type="compositionally biased region" description="Basic and acidic residues" evidence="1">
    <location>
        <begin position="53"/>
        <end position="65"/>
    </location>
</feature>
<protein>
    <recommendedName>
        <fullName evidence="4">4Fe-4S Wbl-type domain-containing protein</fullName>
    </recommendedName>
</protein>
<comment type="caution">
    <text evidence="2">The sequence shown here is derived from an EMBL/GenBank/DDBJ whole genome shotgun (WGS) entry which is preliminary data.</text>
</comment>
<evidence type="ECO:0000313" key="2">
    <source>
        <dbReference type="EMBL" id="TEA09222.1"/>
    </source>
</evidence>
<evidence type="ECO:0000313" key="3">
    <source>
        <dbReference type="Proteomes" id="UP000294604"/>
    </source>
</evidence>
<dbReference type="AlphaFoldDB" id="A0A4R8T034"/>
<feature type="region of interest" description="Disordered" evidence="1">
    <location>
        <begin position="215"/>
        <end position="238"/>
    </location>
</feature>
<name>A0A4R8T034_9MYCO</name>
<sequence>MGTTDTEFDDFSDIDVSDDDFTADLEGELDANLRAELVEDFSDGFDEDPVSDTDQRTERNEDRDRNDFWVETPKAPVACDDAARRWAPDVDEMTPEQILEFRTVELPELQRDCSSCHFRLRCAVNALDSRATTGVYAGVEMRPAVNPNARHRRPLLKMLAEYVANPKPEESVEYEALCARIDQMLARRTELQDGYAAALAAAMEEAAKAAIIRANKRERRRVRGPQRRGRKPSQPPEQTFERVAVHSDIFLSPIQLELALGA</sequence>
<feature type="compositionally biased region" description="Basic residues" evidence="1">
    <location>
        <begin position="215"/>
        <end position="231"/>
    </location>
</feature>
<dbReference type="EMBL" id="PECL01000002">
    <property type="protein sequence ID" value="TEA09222.1"/>
    <property type="molecule type" value="Genomic_DNA"/>
</dbReference>
<evidence type="ECO:0000256" key="1">
    <source>
        <dbReference type="SAM" id="MobiDB-lite"/>
    </source>
</evidence>
<gene>
    <name evidence="2" type="ORF">CCUG60884_00212</name>
</gene>
<dbReference type="Proteomes" id="UP000294604">
    <property type="component" value="Unassembled WGS sequence"/>
</dbReference>
<feature type="compositionally biased region" description="Acidic residues" evidence="1">
    <location>
        <begin position="40"/>
        <end position="51"/>
    </location>
</feature>